<gene>
    <name evidence="1" type="ORF">KTQ36_07220</name>
</gene>
<organism evidence="1 2">
    <name type="scientific">Sphingomicrobium clamense</name>
    <dbReference type="NCBI Taxonomy" id="2851013"/>
    <lineage>
        <taxon>Bacteria</taxon>
        <taxon>Pseudomonadati</taxon>
        <taxon>Pseudomonadota</taxon>
        <taxon>Alphaproteobacteria</taxon>
        <taxon>Sphingomonadales</taxon>
        <taxon>Sphingomonadaceae</taxon>
        <taxon>Sphingomicrobium</taxon>
    </lineage>
</organism>
<proteinExistence type="predicted"/>
<name>A0ABS6V6U7_9SPHN</name>
<dbReference type="RefSeq" id="WP_218633023.1">
    <property type="nucleotide sequence ID" value="NZ_JAHVAH010000001.1"/>
</dbReference>
<accession>A0ABS6V6U7</accession>
<dbReference type="Proteomes" id="UP000698028">
    <property type="component" value="Unassembled WGS sequence"/>
</dbReference>
<evidence type="ECO:0000313" key="1">
    <source>
        <dbReference type="EMBL" id="MBW0145085.1"/>
    </source>
</evidence>
<protein>
    <submittedName>
        <fullName evidence="1">Uncharacterized protein</fullName>
    </submittedName>
</protein>
<dbReference type="Pfam" id="PF22391">
    <property type="entry name" value="DUF6975"/>
    <property type="match status" value="1"/>
</dbReference>
<sequence>MGQGAMQGKPVGIAEAQLARVAADGLAGHSHVAKLRTHAGPQAARDLADAVHLLCQLYGRHPGMLDMALSTTPAGPVRDWMMQAAEAFDRERMYLVQLTSQVGPMPSTPGAAQTESAMIAQRRAIETLACSERDGCSLGAATALVADWPLIRAVLDAAAVRFGHDAPAPTMPGDAESTAAIREGIATVPAERALSFGTDQLLLQHRGLFDLLEARADARDKADGII</sequence>
<dbReference type="InterPro" id="IPR054248">
    <property type="entry name" value="DUF6975"/>
</dbReference>
<keyword evidence="2" id="KW-1185">Reference proteome</keyword>
<reference evidence="1 2" key="1">
    <citation type="submission" date="2021-07" db="EMBL/GenBank/DDBJ databases">
        <title>The draft genome sequence of Sphingomicrobium sp. B8.</title>
        <authorList>
            <person name="Mu L."/>
        </authorList>
    </citation>
    <scope>NUCLEOTIDE SEQUENCE [LARGE SCALE GENOMIC DNA]</scope>
    <source>
        <strain evidence="1 2">B8</strain>
    </source>
</reference>
<comment type="caution">
    <text evidence="1">The sequence shown here is derived from an EMBL/GenBank/DDBJ whole genome shotgun (WGS) entry which is preliminary data.</text>
</comment>
<evidence type="ECO:0000313" key="2">
    <source>
        <dbReference type="Proteomes" id="UP000698028"/>
    </source>
</evidence>
<dbReference type="EMBL" id="JAHVAH010000001">
    <property type="protein sequence ID" value="MBW0145085.1"/>
    <property type="molecule type" value="Genomic_DNA"/>
</dbReference>